<dbReference type="InterPro" id="IPR035983">
    <property type="entry name" value="Hect_E3_ubiquitin_ligase"/>
</dbReference>
<dbReference type="PROSITE" id="PS50237">
    <property type="entry name" value="HECT"/>
    <property type="match status" value="1"/>
</dbReference>
<keyword evidence="9" id="KW-1185">Reference proteome</keyword>
<dbReference type="SUPFAM" id="SSF56204">
    <property type="entry name" value="Hect, E3 ligase catalytic domain"/>
    <property type="match status" value="1"/>
</dbReference>
<dbReference type="EMBL" id="JAPFFF010000007">
    <property type="protein sequence ID" value="KAK8886216.1"/>
    <property type="molecule type" value="Genomic_DNA"/>
</dbReference>
<dbReference type="Gene3D" id="3.90.1750.10">
    <property type="entry name" value="Hect, E3 ligase catalytic domains"/>
    <property type="match status" value="3"/>
</dbReference>
<gene>
    <name evidence="8" type="ORF">M9Y10_041675</name>
</gene>
<dbReference type="Gene3D" id="3.30.2410.10">
    <property type="entry name" value="Hect, E3 ligase catalytic domain"/>
    <property type="match status" value="1"/>
</dbReference>
<dbReference type="PANTHER" id="PTHR45700:SF8">
    <property type="entry name" value="HECT-TYPE E3 UBIQUITIN TRANSFERASE"/>
    <property type="match status" value="1"/>
</dbReference>
<evidence type="ECO:0000259" key="7">
    <source>
        <dbReference type="PROSITE" id="PS50237"/>
    </source>
</evidence>
<keyword evidence="4 5" id="KW-0833">Ubl conjugation pathway</keyword>
<proteinExistence type="predicted"/>
<evidence type="ECO:0000256" key="5">
    <source>
        <dbReference type="PROSITE-ProRule" id="PRU00104"/>
    </source>
</evidence>
<name>A0ABR2K5L8_9EUKA</name>
<organism evidence="8 9">
    <name type="scientific">Tritrichomonas musculus</name>
    <dbReference type="NCBI Taxonomy" id="1915356"/>
    <lineage>
        <taxon>Eukaryota</taxon>
        <taxon>Metamonada</taxon>
        <taxon>Parabasalia</taxon>
        <taxon>Tritrichomonadida</taxon>
        <taxon>Tritrichomonadidae</taxon>
        <taxon>Tritrichomonas</taxon>
    </lineage>
</organism>
<evidence type="ECO:0000313" key="8">
    <source>
        <dbReference type="EMBL" id="KAK8886216.1"/>
    </source>
</evidence>
<feature type="compositionally biased region" description="Polar residues" evidence="6">
    <location>
        <begin position="629"/>
        <end position="641"/>
    </location>
</feature>
<comment type="catalytic activity">
    <reaction evidence="1">
        <text>S-ubiquitinyl-[E2 ubiquitin-conjugating enzyme]-L-cysteine + [acceptor protein]-L-lysine = [E2 ubiquitin-conjugating enzyme]-L-cysteine + N(6)-ubiquitinyl-[acceptor protein]-L-lysine.</text>
        <dbReference type="EC" id="2.3.2.26"/>
    </reaction>
</comment>
<dbReference type="Pfam" id="PF00632">
    <property type="entry name" value="HECT"/>
    <property type="match status" value="1"/>
</dbReference>
<dbReference type="Proteomes" id="UP001470230">
    <property type="component" value="Unassembled WGS sequence"/>
</dbReference>
<accession>A0ABR2K5L8</accession>
<comment type="caution">
    <text evidence="8">The sequence shown here is derived from an EMBL/GenBank/DDBJ whole genome shotgun (WGS) entry which is preliminary data.</text>
</comment>
<keyword evidence="3" id="KW-0808">Transferase</keyword>
<dbReference type="EC" id="2.3.2.26" evidence="2"/>
<evidence type="ECO:0000256" key="3">
    <source>
        <dbReference type="ARBA" id="ARBA00022679"/>
    </source>
</evidence>
<dbReference type="SMART" id="SM00119">
    <property type="entry name" value="HECTc"/>
    <property type="match status" value="1"/>
</dbReference>
<evidence type="ECO:0000256" key="4">
    <source>
        <dbReference type="ARBA" id="ARBA00022786"/>
    </source>
</evidence>
<feature type="compositionally biased region" description="Low complexity" evidence="6">
    <location>
        <begin position="642"/>
        <end position="657"/>
    </location>
</feature>
<keyword evidence="8" id="KW-0436">Ligase</keyword>
<reference evidence="8 9" key="1">
    <citation type="submission" date="2024-04" db="EMBL/GenBank/DDBJ databases">
        <title>Tritrichomonas musculus Genome.</title>
        <authorList>
            <person name="Alves-Ferreira E."/>
            <person name="Grigg M."/>
            <person name="Lorenzi H."/>
            <person name="Galac M."/>
        </authorList>
    </citation>
    <scope>NUCLEOTIDE SEQUENCE [LARGE SCALE GENOMIC DNA]</scope>
    <source>
        <strain evidence="8 9">EAF2021</strain>
    </source>
</reference>
<dbReference type="Gene3D" id="3.30.2160.10">
    <property type="entry name" value="Hect, E3 ligase catalytic domain"/>
    <property type="match status" value="2"/>
</dbReference>
<evidence type="ECO:0000256" key="2">
    <source>
        <dbReference type="ARBA" id="ARBA00012485"/>
    </source>
</evidence>
<dbReference type="PANTHER" id="PTHR45700">
    <property type="entry name" value="UBIQUITIN-PROTEIN LIGASE E3C"/>
    <property type="match status" value="1"/>
</dbReference>
<evidence type="ECO:0000313" key="9">
    <source>
        <dbReference type="Proteomes" id="UP001470230"/>
    </source>
</evidence>
<dbReference type="InterPro" id="IPR044611">
    <property type="entry name" value="E3A/B/C-like"/>
</dbReference>
<dbReference type="GO" id="GO:0016874">
    <property type="term" value="F:ligase activity"/>
    <property type="evidence" value="ECO:0007669"/>
    <property type="project" value="UniProtKB-KW"/>
</dbReference>
<feature type="region of interest" description="Disordered" evidence="6">
    <location>
        <begin position="627"/>
        <end position="657"/>
    </location>
</feature>
<dbReference type="InterPro" id="IPR000569">
    <property type="entry name" value="HECT_dom"/>
</dbReference>
<evidence type="ECO:0000256" key="6">
    <source>
        <dbReference type="SAM" id="MobiDB-lite"/>
    </source>
</evidence>
<protein>
    <recommendedName>
        <fullName evidence="2">HECT-type E3 ubiquitin transferase</fullName>
        <ecNumber evidence="2">2.3.2.26</ecNumber>
    </recommendedName>
</protein>
<feature type="active site" description="Glycyl thioester intermediate" evidence="5">
    <location>
        <position position="818"/>
    </location>
</feature>
<evidence type="ECO:0000256" key="1">
    <source>
        <dbReference type="ARBA" id="ARBA00000885"/>
    </source>
</evidence>
<feature type="domain" description="HECT" evidence="7">
    <location>
        <begin position="403"/>
        <end position="850"/>
    </location>
</feature>
<sequence length="850" mass="98280">MSEQSTLESVYKYQLKYGCNGLSCSNYFCNQFNFLSPSVSKLEKDKEIDRIAAFLANTHGENGGCYLCKYISPVATKPSIVQNICDFNSHLVFKENPEKNDFSIFKEVFNDINTFQFLLLANNNLYLSSYDLSLNDKKCDDFRMMICEKAEYFESYIPLFVKLISEKFRNSKVKRTLHFLRGLIISTIFSQFICNTVNMFALSSLISMILKTDLILFCRQMAKMPRLLQNFVSVCHNAITILLIQDDDHIEDINRINQINRDYSQNSINNAGVNNAYLNNYYNDDALFFYQNALSSQNIGRGNIRSDFLHNICLVLQNLSNMSSKNDIFIHEQLTSYLNVEEEIKVFQDKRLFSFLYTPAVLTFEFRKKCYFKFNPINHSKIKVLNIRRNRIMTDAAKILSLTISDLEGDIRFRFEGENAMDFGGVRREFFDIVGKSFSDLRSGVLRKISNEYLWFYPDFEGDDNSFSNSSLVSYSSSSELATPTSSDDVSFSDHSGSISRYNPPFPENEYSNEFISVQRSLSYEQDYDSDDKIALAEVDESWFRLLGMLVGLCVRYQGEVLLNIKFPILLYKALIQKEITRIDLMEVYPDLIDNLEKLSHYTNDVFDQLDMRFSATTINHSIFDPTYPETSPHQQQTANCNHHSSSSGFDSSQSSNSTNINGSYHVVNEDLIKNGCEVQVTEENVHQYINYYFTFLLKRLLNKKYSYFYQGFVRVVGHNLCAWFNPEEISLIVSGEEKFDWDELVTNAIYSGGYNSESTTIFYFWDIFFNVFNLAEKKKLLFFITGLRGSPIGGLKTIHLRIERTDDVNYLPTAHTCVMMLALPDYQDKNVLENSLRVCLRNSEGFGFV</sequence>